<dbReference type="AlphaFoldDB" id="A0A6J7DYU9"/>
<evidence type="ECO:0000313" key="2">
    <source>
        <dbReference type="EMBL" id="CAB4874868.1"/>
    </source>
</evidence>
<dbReference type="EMBL" id="CAFBPM010000001">
    <property type="protein sequence ID" value="CAB5006118.1"/>
    <property type="molecule type" value="Genomic_DNA"/>
</dbReference>
<name>A0A6J7DYU9_9ZZZZ</name>
<evidence type="ECO:0000313" key="1">
    <source>
        <dbReference type="EMBL" id="CAB4820817.1"/>
    </source>
</evidence>
<dbReference type="SUPFAM" id="SSF52799">
    <property type="entry name" value="(Phosphotyrosine protein) phosphatases II"/>
    <property type="match status" value="1"/>
</dbReference>
<dbReference type="EMBL" id="CAFABE010000011">
    <property type="protein sequence ID" value="CAB4820817.1"/>
    <property type="molecule type" value="Genomic_DNA"/>
</dbReference>
<dbReference type="InterPro" id="IPR029021">
    <property type="entry name" value="Prot-tyrosine_phosphatase-like"/>
</dbReference>
<reference evidence="2" key="1">
    <citation type="submission" date="2020-05" db="EMBL/GenBank/DDBJ databases">
        <authorList>
            <person name="Chiriac C."/>
            <person name="Salcher M."/>
            <person name="Ghai R."/>
            <person name="Kavagutti S V."/>
        </authorList>
    </citation>
    <scope>NUCLEOTIDE SEQUENCE</scope>
</reference>
<dbReference type="Gene3D" id="3.90.190.10">
    <property type="entry name" value="Protein tyrosine phosphatase superfamily"/>
    <property type="match status" value="1"/>
</dbReference>
<protein>
    <submittedName>
        <fullName evidence="2">Unannotated protein</fullName>
    </submittedName>
</protein>
<organism evidence="2">
    <name type="scientific">freshwater metagenome</name>
    <dbReference type="NCBI Taxonomy" id="449393"/>
    <lineage>
        <taxon>unclassified sequences</taxon>
        <taxon>metagenomes</taxon>
        <taxon>ecological metagenomes</taxon>
    </lineage>
</organism>
<dbReference type="EMBL" id="CAFBLT010000001">
    <property type="protein sequence ID" value="CAB4874868.1"/>
    <property type="molecule type" value="Genomic_DNA"/>
</dbReference>
<accession>A0A6J7DYU9</accession>
<gene>
    <name evidence="1" type="ORF">UFOPK3164_00401</name>
    <name evidence="2" type="ORF">UFOPK3427_01060</name>
    <name evidence="3" type="ORF">UFOPK4112_00026</name>
</gene>
<proteinExistence type="predicted"/>
<evidence type="ECO:0000313" key="3">
    <source>
        <dbReference type="EMBL" id="CAB5006118.1"/>
    </source>
</evidence>
<sequence>MKGKWAAGIPPRHITWVLPERLAVSERPGGRTNSHRKVRRQEEIIWLKENGFTVVISLLDSPQNLAAYQELDVPYAHHPIPTTGEQGQALINLYKDLAERQRAQETVLIHHDELGDRMIGVIAGYLIWTRRLDGAPAATSVVERLFGHQLGPEGRALAATADTLPRVPIS</sequence>